<dbReference type="SUPFAM" id="SSF56112">
    <property type="entry name" value="Protein kinase-like (PK-like)"/>
    <property type="match status" value="1"/>
</dbReference>
<dbReference type="PROSITE" id="PS50011">
    <property type="entry name" value="PROTEIN_KINASE_DOM"/>
    <property type="match status" value="1"/>
</dbReference>
<dbReference type="InterPro" id="IPR000719">
    <property type="entry name" value="Prot_kinase_dom"/>
</dbReference>
<dbReference type="PANTHER" id="PTHR44167:SF24">
    <property type="entry name" value="SERINE_THREONINE-PROTEIN KINASE CHK2"/>
    <property type="match status" value="1"/>
</dbReference>
<gene>
    <name evidence="2" type="ORF">M9Y10_004270</name>
</gene>
<evidence type="ECO:0000313" key="3">
    <source>
        <dbReference type="Proteomes" id="UP001470230"/>
    </source>
</evidence>
<proteinExistence type="predicted"/>
<dbReference type="PANTHER" id="PTHR44167">
    <property type="entry name" value="OVARIAN-SPECIFIC SERINE/THREONINE-PROTEIN KINASE LOK-RELATED"/>
    <property type="match status" value="1"/>
</dbReference>
<keyword evidence="3" id="KW-1185">Reference proteome</keyword>
<dbReference type="EMBL" id="JAPFFF010000010">
    <property type="protein sequence ID" value="KAK8881528.1"/>
    <property type="molecule type" value="Genomic_DNA"/>
</dbReference>
<dbReference type="Gene3D" id="1.10.510.10">
    <property type="entry name" value="Transferase(Phosphotransferase) domain 1"/>
    <property type="match status" value="1"/>
</dbReference>
<comment type="caution">
    <text evidence="2">The sequence shown here is derived from an EMBL/GenBank/DDBJ whole genome shotgun (WGS) entry which is preliminary data.</text>
</comment>
<evidence type="ECO:0000259" key="1">
    <source>
        <dbReference type="PROSITE" id="PS50011"/>
    </source>
</evidence>
<name>A0ABR2JRT7_9EUKA</name>
<organism evidence="2 3">
    <name type="scientific">Tritrichomonas musculus</name>
    <dbReference type="NCBI Taxonomy" id="1915356"/>
    <lineage>
        <taxon>Eukaryota</taxon>
        <taxon>Metamonada</taxon>
        <taxon>Parabasalia</taxon>
        <taxon>Tritrichomonadida</taxon>
        <taxon>Tritrichomonadidae</taxon>
        <taxon>Tritrichomonas</taxon>
    </lineage>
</organism>
<sequence length="330" mass="38923">MIEQELFDQNDQIGQYVIESAINNNSRNYIYKAFIPPNTEKKYFVIKALPYKTENDISKVEREKFILEQLADFDSILKHEDSIEHEVIIPKENEDGEIVDYNMKFICVVMNFCDEMDLRGYYFHHFIKSNLQKRAEIRREIFYQTLKILEILHQRKIVHNDIKPENFLVKSLDPLFIVLTDFEFASQIDGPIKHKCGSLYYMAPEIHNNVFHDFAADIWSLGIMFYFFSLYQFPFAISSRDRSLKAVKRKIETNDLIFSSSASPFLVNLIQNMLVADPNSRITAEDALKHQYFTNYLEVVDATKEKLNQPSFVQNQAKEAENIDETEKRY</sequence>
<dbReference type="SMART" id="SM00220">
    <property type="entry name" value="S_TKc"/>
    <property type="match status" value="1"/>
</dbReference>
<accession>A0ABR2JRT7</accession>
<dbReference type="InterPro" id="IPR008271">
    <property type="entry name" value="Ser/Thr_kinase_AS"/>
</dbReference>
<dbReference type="Pfam" id="PF00069">
    <property type="entry name" value="Pkinase"/>
    <property type="match status" value="1"/>
</dbReference>
<reference evidence="2 3" key="1">
    <citation type="submission" date="2024-04" db="EMBL/GenBank/DDBJ databases">
        <title>Tritrichomonas musculus Genome.</title>
        <authorList>
            <person name="Alves-Ferreira E."/>
            <person name="Grigg M."/>
            <person name="Lorenzi H."/>
            <person name="Galac M."/>
        </authorList>
    </citation>
    <scope>NUCLEOTIDE SEQUENCE [LARGE SCALE GENOMIC DNA]</scope>
    <source>
        <strain evidence="2 3">EAF2021</strain>
    </source>
</reference>
<evidence type="ECO:0000313" key="2">
    <source>
        <dbReference type="EMBL" id="KAK8881528.1"/>
    </source>
</evidence>
<protein>
    <recommendedName>
        <fullName evidence="1">Protein kinase domain-containing protein</fullName>
    </recommendedName>
</protein>
<dbReference type="InterPro" id="IPR011009">
    <property type="entry name" value="Kinase-like_dom_sf"/>
</dbReference>
<dbReference type="PROSITE" id="PS00108">
    <property type="entry name" value="PROTEIN_KINASE_ST"/>
    <property type="match status" value="1"/>
</dbReference>
<feature type="domain" description="Protein kinase" evidence="1">
    <location>
        <begin position="16"/>
        <end position="293"/>
    </location>
</feature>
<dbReference type="Proteomes" id="UP001470230">
    <property type="component" value="Unassembled WGS sequence"/>
</dbReference>